<proteinExistence type="predicted"/>
<dbReference type="Proteomes" id="UP000591131">
    <property type="component" value="Unassembled WGS sequence"/>
</dbReference>
<dbReference type="OrthoDB" id="10394434at2759"/>
<accession>A0A7J6MSN1</accession>
<comment type="caution">
    <text evidence="1">The sequence shown here is derived from an EMBL/GenBank/DDBJ whole genome shotgun (WGS) entry which is preliminary data.</text>
</comment>
<organism evidence="1 2">
    <name type="scientific">Perkinsus chesapeaki</name>
    <name type="common">Clam parasite</name>
    <name type="synonym">Perkinsus andrewsi</name>
    <dbReference type="NCBI Taxonomy" id="330153"/>
    <lineage>
        <taxon>Eukaryota</taxon>
        <taxon>Sar</taxon>
        <taxon>Alveolata</taxon>
        <taxon>Perkinsozoa</taxon>
        <taxon>Perkinsea</taxon>
        <taxon>Perkinsida</taxon>
        <taxon>Perkinsidae</taxon>
        <taxon>Perkinsus</taxon>
    </lineage>
</organism>
<evidence type="ECO:0000313" key="1">
    <source>
        <dbReference type="EMBL" id="KAF4674534.1"/>
    </source>
</evidence>
<dbReference type="EMBL" id="JAAPAO010000061">
    <property type="protein sequence ID" value="KAF4674534.1"/>
    <property type="molecule type" value="Genomic_DNA"/>
</dbReference>
<sequence>MVGLRCSLSRLHQFSFAARLRCCDSSRKVLTLVNTFPNMLIEARNAEAVMHRVASFPPSRTLHELFQRVAVELTRESFPQDARWDNSSLMSILRSVVEFRVRSPLLCDGGAAKSLLEFVALRIVPDSCTLDEAAYVVSSLARLKTLVADSGPCMNVACQFVDEVLKGFKCGDAPSVNVLATFAWGVVELLGSSTDGRAQKAISGAIEYIAAYQIQELRIPDAIVIIRAIAQCEGVEGVGDFWSALAGSRCLAGMDKSSIKPLVKSLEQPSSVSYCVWGSILSTMTINSIVKNLSPGDLANVLRTAIVPIRYESNVNTRDLAVQVFRYIESEPQGRIGPSHMVDICWSLSIRCHPPTAAILGDLVSLGTAVAQGHGSIPDVSLGRLAETLARTAVSRGSVLPGVLDFFNHVVAKRQWKAKPAAQMVVEAVAHISDRRVIGDRQARALLQGTLTGVCGGAVKPEKTLQVLVRAQVDLNLDCLTRQQRCELERARADAHCAIAKILGRESSDNLVQELQEEIQNRGLELRVSSTWRCPQSLCIADITVLRQQTDDPVLFVDMDGSPYDLWSYERQLRYGLLSAVYGESTIMRSSDEGASRALSLMGGPTDMIVSDQQPLERTCASLIERAMSRLDPVA</sequence>
<dbReference type="AlphaFoldDB" id="A0A7J6MSN1"/>
<gene>
    <name evidence="1" type="ORF">FOL47_009060</name>
</gene>
<evidence type="ECO:0000313" key="2">
    <source>
        <dbReference type="Proteomes" id="UP000591131"/>
    </source>
</evidence>
<keyword evidence="2" id="KW-1185">Reference proteome</keyword>
<name>A0A7J6MSN1_PERCH</name>
<reference evidence="1 2" key="1">
    <citation type="submission" date="2020-04" db="EMBL/GenBank/DDBJ databases">
        <title>Perkinsus chesapeaki whole genome sequence.</title>
        <authorList>
            <person name="Bogema D.R."/>
        </authorList>
    </citation>
    <scope>NUCLEOTIDE SEQUENCE [LARGE SCALE GENOMIC DNA]</scope>
    <source>
        <strain evidence="1">ATCC PRA-425</strain>
    </source>
</reference>
<protein>
    <submittedName>
        <fullName evidence="1">Uncharacterized protein</fullName>
    </submittedName>
</protein>